<gene>
    <name evidence="2" type="ORF">RCL2_000403200</name>
</gene>
<organism evidence="2 3">
    <name type="scientific">Rhizophagus clarus</name>
    <dbReference type="NCBI Taxonomy" id="94130"/>
    <lineage>
        <taxon>Eukaryota</taxon>
        <taxon>Fungi</taxon>
        <taxon>Fungi incertae sedis</taxon>
        <taxon>Mucoromycota</taxon>
        <taxon>Glomeromycotina</taxon>
        <taxon>Glomeromycetes</taxon>
        <taxon>Glomerales</taxon>
        <taxon>Glomeraceae</taxon>
        <taxon>Rhizophagus</taxon>
    </lineage>
</organism>
<accession>A0A8H3KVD1</accession>
<name>A0A8H3KVD1_9GLOM</name>
<evidence type="ECO:0000313" key="3">
    <source>
        <dbReference type="Proteomes" id="UP000615446"/>
    </source>
</evidence>
<sequence length="96" mass="11276">MDEDLMKIFLGQNRDIIQLIKIPEYIQPPLRFRLLYFFIMTILGHFVKDCCYHDWEICMSDLMNLDDSRDDVSNVVPSTSHHFTPITPPATSLSRD</sequence>
<proteinExistence type="predicted"/>
<evidence type="ECO:0000313" key="2">
    <source>
        <dbReference type="EMBL" id="GES76632.1"/>
    </source>
</evidence>
<evidence type="ECO:0000256" key="1">
    <source>
        <dbReference type="SAM" id="MobiDB-lite"/>
    </source>
</evidence>
<dbReference type="Proteomes" id="UP000615446">
    <property type="component" value="Unassembled WGS sequence"/>
</dbReference>
<protein>
    <submittedName>
        <fullName evidence="2">Uncharacterized protein</fullName>
    </submittedName>
</protein>
<dbReference type="EMBL" id="BLAL01000025">
    <property type="protein sequence ID" value="GES76632.1"/>
    <property type="molecule type" value="Genomic_DNA"/>
</dbReference>
<comment type="caution">
    <text evidence="2">The sequence shown here is derived from an EMBL/GenBank/DDBJ whole genome shotgun (WGS) entry which is preliminary data.</text>
</comment>
<feature type="region of interest" description="Disordered" evidence="1">
    <location>
        <begin position="76"/>
        <end position="96"/>
    </location>
</feature>
<reference evidence="2" key="1">
    <citation type="submission" date="2019-10" db="EMBL/GenBank/DDBJ databases">
        <title>Conservation and host-specific expression of non-tandemly repeated heterogenous ribosome RNA gene in arbuscular mycorrhizal fungi.</title>
        <authorList>
            <person name="Maeda T."/>
            <person name="Kobayashi Y."/>
            <person name="Nakagawa T."/>
            <person name="Ezawa T."/>
            <person name="Yamaguchi K."/>
            <person name="Bino T."/>
            <person name="Nishimoto Y."/>
            <person name="Shigenobu S."/>
            <person name="Kawaguchi M."/>
        </authorList>
    </citation>
    <scope>NUCLEOTIDE SEQUENCE</scope>
    <source>
        <strain evidence="2">HR1</strain>
    </source>
</reference>
<dbReference type="AlphaFoldDB" id="A0A8H3KVD1"/>